<comment type="similarity">
    <text evidence="2 9">Belongs to the DNA mismatch repair MutS family.</text>
</comment>
<sequence length="927" mass="103121">MSVQTCQVLSMDASQQAAFMRFFNSMPEKSACTVRIFNRNEYYTLHGADASLAAKEIFKSTSSVKHMTCGQNQLEYVILNQNHYEALLRTLLLNKTYRVEVYCSPNNSSNNWTIEYKASPGNLYQFEDLLFNTKSELQSGIAAIKISGDGKSKIVGVGFVESSNSKMRVAQFPDLDNLSNMECVIQQLAPRELLVSSGMDDKDISAIKQFAEHCGMLVTTRPKNTFKSDDAFVQDMGRLLRLKPGQSDNVAALPEMKLTTATQALSACINFLELVSDNGNFKQFEISEYSSELFVRIDVQTVRAINLKPGVGTSGLGKPHESIVGLLGQAVCTPHGQRLLLKWLQQPLRNIAPLQERLDCVEALNSDLAAMDSLSKDYLKGIPDLQYLARKIHRKKANLQDLYRIYQGVRRLSGVVSLLEGLSNSEKVLSSVKALLLEPLKEKNADMANYVEMVEQTLDIDLASQGEFLIRQEFDDNLKEIQSRRSELKEEMESALFSASRELDLEANKSMKLEYTAQHGFFYRITLKDEKILRGNKKFTIIDTNKAGIRFTNQKLRGLNENYQEASDEYQKTQQEIVQGVVDVAATYSDTINALGDVLATIDVLNSFAVAASSSSEPYCRPLLHPPGSGVLKFKQLRHPCLERQNGVDYVANDAVFDQEKERLVILTGPNMGGKSTYIRSVAAAVVMAQLGAFVPAAEAALSLVDSVLVRIGAGDSMALGVSTFMAEMLETSTILKAATNRSLVVIDELGRGTSTYDGFGLAWAISENIAKDVGCFCLFATHFHELTALAHQVPGVVNRHVVAKTSEGVLTLMYRIKDGPCDQSFGLHVAQMTEFPEQVLQRAAEKQKQLELLHKWVPSEFLTQEDEDKKKGEEMVEEFLENVKALDLDDPEVLCRKLEELQQKISSSDNDFLKTLVDSFVPMQSS</sequence>
<comment type="subcellular location">
    <subcellularLocation>
        <location evidence="1">Nucleus</location>
    </subcellularLocation>
</comment>
<feature type="coiled-coil region" evidence="10">
    <location>
        <begin position="549"/>
        <end position="576"/>
    </location>
</feature>
<evidence type="ECO:0000256" key="6">
    <source>
        <dbReference type="ARBA" id="ARBA00023125"/>
    </source>
</evidence>
<keyword evidence="3 9" id="KW-0547">Nucleotide-binding</keyword>
<dbReference type="FunFam" id="3.40.1170.10:FF:000003">
    <property type="entry name" value="DNA mismatch repair protein"/>
    <property type="match status" value="1"/>
</dbReference>
<feature type="coiled-coil region" evidence="10">
    <location>
        <begin position="471"/>
        <end position="498"/>
    </location>
</feature>
<dbReference type="PROSITE" id="PS00486">
    <property type="entry name" value="DNA_MISMATCH_REPAIR_2"/>
    <property type="match status" value="1"/>
</dbReference>
<dbReference type="GO" id="GO:0006312">
    <property type="term" value="P:mitotic recombination"/>
    <property type="evidence" value="ECO:0007669"/>
    <property type="project" value="TreeGrafter"/>
</dbReference>
<dbReference type="InterPro" id="IPR007695">
    <property type="entry name" value="DNA_mismatch_repair_MutS-lik_N"/>
</dbReference>
<dbReference type="GO" id="GO:0032301">
    <property type="term" value="C:MutSalpha complex"/>
    <property type="evidence" value="ECO:0007669"/>
    <property type="project" value="TreeGrafter"/>
</dbReference>
<dbReference type="GO" id="GO:0006298">
    <property type="term" value="P:mismatch repair"/>
    <property type="evidence" value="ECO:0007669"/>
    <property type="project" value="InterPro"/>
</dbReference>
<protein>
    <recommendedName>
        <fullName evidence="11">DNA mismatch repair proteins mutS family domain-containing protein</fullName>
    </recommendedName>
</protein>
<proteinExistence type="inferred from homology"/>
<evidence type="ECO:0000256" key="8">
    <source>
        <dbReference type="ARBA" id="ARBA00023242"/>
    </source>
</evidence>
<dbReference type="Pfam" id="PF01624">
    <property type="entry name" value="MutS_I"/>
    <property type="match status" value="1"/>
</dbReference>
<dbReference type="FunFam" id="3.30.420.110:FF:000002">
    <property type="entry name" value="DNA mismatch repair protein"/>
    <property type="match status" value="1"/>
</dbReference>
<reference evidence="12 13" key="1">
    <citation type="submission" date="2020-04" db="EMBL/GenBank/DDBJ databases">
        <authorList>
            <person name="Alioto T."/>
            <person name="Alioto T."/>
            <person name="Gomez Garrido J."/>
        </authorList>
    </citation>
    <scope>NUCLEOTIDE SEQUENCE [LARGE SCALE GENOMIC DNA]</scope>
</reference>
<evidence type="ECO:0000256" key="10">
    <source>
        <dbReference type="SAM" id="Coils"/>
    </source>
</evidence>
<dbReference type="Gene3D" id="3.30.420.110">
    <property type="entry name" value="MutS, connector domain"/>
    <property type="match status" value="1"/>
</dbReference>
<dbReference type="InterPro" id="IPR036678">
    <property type="entry name" value="MutS_con_dom_sf"/>
</dbReference>
<dbReference type="AlphaFoldDB" id="A0A8S1C1E1"/>
<evidence type="ECO:0000313" key="13">
    <source>
        <dbReference type="Proteomes" id="UP000494165"/>
    </source>
</evidence>
<dbReference type="GO" id="GO:0140664">
    <property type="term" value="F:ATP-dependent DNA damage sensor activity"/>
    <property type="evidence" value="ECO:0007669"/>
    <property type="project" value="InterPro"/>
</dbReference>
<dbReference type="InterPro" id="IPR000432">
    <property type="entry name" value="DNA_mismatch_repair_MutS_C"/>
</dbReference>
<dbReference type="PANTHER" id="PTHR11361">
    <property type="entry name" value="DNA MISMATCH REPAIR PROTEIN MUTS FAMILY MEMBER"/>
    <property type="match status" value="1"/>
</dbReference>
<evidence type="ECO:0000313" key="12">
    <source>
        <dbReference type="EMBL" id="CAB3364688.1"/>
    </source>
</evidence>
<dbReference type="InterPro" id="IPR027417">
    <property type="entry name" value="P-loop_NTPase"/>
</dbReference>
<comment type="function">
    <text evidence="9">Component of the post-replicative DNA mismatch repair system (MMR).</text>
</comment>
<dbReference type="Gene3D" id="3.40.1170.10">
    <property type="entry name" value="DNA repair protein MutS, domain I"/>
    <property type="match status" value="1"/>
</dbReference>
<evidence type="ECO:0000256" key="4">
    <source>
        <dbReference type="ARBA" id="ARBA00022763"/>
    </source>
</evidence>
<evidence type="ECO:0000256" key="3">
    <source>
        <dbReference type="ARBA" id="ARBA00022741"/>
    </source>
</evidence>
<evidence type="ECO:0000256" key="9">
    <source>
        <dbReference type="RuleBase" id="RU003756"/>
    </source>
</evidence>
<dbReference type="PANTHER" id="PTHR11361:SF35">
    <property type="entry name" value="DNA MISMATCH REPAIR PROTEIN MSH2"/>
    <property type="match status" value="1"/>
</dbReference>
<evidence type="ECO:0000256" key="5">
    <source>
        <dbReference type="ARBA" id="ARBA00022840"/>
    </source>
</evidence>
<evidence type="ECO:0000259" key="11">
    <source>
        <dbReference type="PROSITE" id="PS00486"/>
    </source>
</evidence>
<dbReference type="InterPro" id="IPR016151">
    <property type="entry name" value="DNA_mismatch_repair_MutS_N"/>
</dbReference>
<dbReference type="InterPro" id="IPR036187">
    <property type="entry name" value="DNA_mismatch_repair_MutS_sf"/>
</dbReference>
<feature type="domain" description="DNA mismatch repair proteins mutS family" evidence="11">
    <location>
        <begin position="743"/>
        <end position="759"/>
    </location>
</feature>
<keyword evidence="8" id="KW-0539">Nucleus</keyword>
<dbReference type="InterPro" id="IPR045076">
    <property type="entry name" value="MutS"/>
</dbReference>
<dbReference type="EMBL" id="CADEPI010000017">
    <property type="protein sequence ID" value="CAB3364688.1"/>
    <property type="molecule type" value="Genomic_DNA"/>
</dbReference>
<comment type="caution">
    <text evidence="12">The sequence shown here is derived from an EMBL/GenBank/DDBJ whole genome shotgun (WGS) entry which is preliminary data.</text>
</comment>
<dbReference type="InterPro" id="IPR007696">
    <property type="entry name" value="DNA_mismatch_repair_MutS_core"/>
</dbReference>
<keyword evidence="4 9" id="KW-0227">DNA damage</keyword>
<dbReference type="SMART" id="SM00533">
    <property type="entry name" value="MUTSd"/>
    <property type="match status" value="1"/>
</dbReference>
<dbReference type="Gene3D" id="1.10.1420.10">
    <property type="match status" value="2"/>
</dbReference>
<gene>
    <name evidence="12" type="ORF">CLODIP_2_CD03627</name>
</gene>
<keyword evidence="13" id="KW-1185">Reference proteome</keyword>
<dbReference type="InterPro" id="IPR011184">
    <property type="entry name" value="DNA_mismatch_repair_Msh2"/>
</dbReference>
<evidence type="ECO:0000256" key="1">
    <source>
        <dbReference type="ARBA" id="ARBA00004123"/>
    </source>
</evidence>
<dbReference type="Proteomes" id="UP000494165">
    <property type="component" value="Unassembled WGS sequence"/>
</dbReference>
<evidence type="ECO:0000256" key="2">
    <source>
        <dbReference type="ARBA" id="ARBA00006271"/>
    </source>
</evidence>
<evidence type="ECO:0000256" key="7">
    <source>
        <dbReference type="ARBA" id="ARBA00023204"/>
    </source>
</evidence>
<dbReference type="Pfam" id="PF05192">
    <property type="entry name" value="MutS_III"/>
    <property type="match status" value="1"/>
</dbReference>
<dbReference type="FunFam" id="3.40.50.300:FF:005021">
    <property type="entry name" value="Predicted protein"/>
    <property type="match status" value="1"/>
</dbReference>
<dbReference type="InterPro" id="IPR007860">
    <property type="entry name" value="DNA_mmatch_repair_MutS_con_dom"/>
</dbReference>
<keyword evidence="10" id="KW-0175">Coiled coil</keyword>
<dbReference type="Pfam" id="PF05188">
    <property type="entry name" value="MutS_II"/>
    <property type="match status" value="1"/>
</dbReference>
<organism evidence="12 13">
    <name type="scientific">Cloeon dipterum</name>
    <dbReference type="NCBI Taxonomy" id="197152"/>
    <lineage>
        <taxon>Eukaryota</taxon>
        <taxon>Metazoa</taxon>
        <taxon>Ecdysozoa</taxon>
        <taxon>Arthropoda</taxon>
        <taxon>Hexapoda</taxon>
        <taxon>Insecta</taxon>
        <taxon>Pterygota</taxon>
        <taxon>Palaeoptera</taxon>
        <taxon>Ephemeroptera</taxon>
        <taxon>Pisciforma</taxon>
        <taxon>Baetidae</taxon>
        <taxon>Cloeon</taxon>
    </lineage>
</organism>
<dbReference type="SMART" id="SM00534">
    <property type="entry name" value="MUTSac"/>
    <property type="match status" value="1"/>
</dbReference>
<dbReference type="Gene3D" id="3.40.50.300">
    <property type="entry name" value="P-loop containing nucleotide triphosphate hydrolases"/>
    <property type="match status" value="1"/>
</dbReference>
<dbReference type="Pfam" id="PF05190">
    <property type="entry name" value="MutS_IV"/>
    <property type="match status" value="1"/>
</dbReference>
<dbReference type="SUPFAM" id="SSF52540">
    <property type="entry name" value="P-loop containing nucleoside triphosphate hydrolases"/>
    <property type="match status" value="1"/>
</dbReference>
<dbReference type="OrthoDB" id="295033at2759"/>
<dbReference type="PIRSF" id="PIRSF005813">
    <property type="entry name" value="MSH2"/>
    <property type="match status" value="1"/>
</dbReference>
<keyword evidence="5" id="KW-0067">ATP-binding</keyword>
<keyword evidence="7 9" id="KW-0234">DNA repair</keyword>
<dbReference type="GO" id="GO:0030983">
    <property type="term" value="F:mismatched DNA binding"/>
    <property type="evidence" value="ECO:0007669"/>
    <property type="project" value="InterPro"/>
</dbReference>
<dbReference type="Pfam" id="PF00488">
    <property type="entry name" value="MutS_V"/>
    <property type="match status" value="1"/>
</dbReference>
<dbReference type="SUPFAM" id="SSF53150">
    <property type="entry name" value="DNA repair protein MutS, domain II"/>
    <property type="match status" value="1"/>
</dbReference>
<accession>A0A8S1C1E1</accession>
<name>A0A8S1C1E1_9INSE</name>
<keyword evidence="6 9" id="KW-0238">DNA-binding</keyword>
<dbReference type="InterPro" id="IPR007861">
    <property type="entry name" value="DNA_mismatch_repair_MutS_clamp"/>
</dbReference>
<dbReference type="SUPFAM" id="SSF48334">
    <property type="entry name" value="DNA repair protein MutS, domain III"/>
    <property type="match status" value="1"/>
</dbReference>
<dbReference type="GO" id="GO:0005524">
    <property type="term" value="F:ATP binding"/>
    <property type="evidence" value="ECO:0007669"/>
    <property type="project" value="UniProtKB-KW"/>
</dbReference>